<proteinExistence type="inferred from homology"/>
<dbReference type="PANTHER" id="PTHR30283:SF4">
    <property type="entry name" value="PEROXIDE STRESS RESISTANCE PROTEIN YAAA"/>
    <property type="match status" value="1"/>
</dbReference>
<dbReference type="NCBIfam" id="NF002542">
    <property type="entry name" value="PRK02101.1-3"/>
    <property type="match status" value="1"/>
</dbReference>
<reference evidence="2 3" key="1">
    <citation type="submission" date="2020-02" db="EMBL/GenBank/DDBJ databases">
        <title>Aliifodinibius halophilus 2W32, complete genome.</title>
        <authorList>
            <person name="Li Y."/>
            <person name="Wu S."/>
        </authorList>
    </citation>
    <scope>NUCLEOTIDE SEQUENCE [LARGE SCALE GENOMIC DNA]</scope>
    <source>
        <strain evidence="2 3">2W32</strain>
    </source>
</reference>
<dbReference type="GO" id="GO:0005829">
    <property type="term" value="C:cytosol"/>
    <property type="evidence" value="ECO:0007669"/>
    <property type="project" value="TreeGrafter"/>
</dbReference>
<dbReference type="InterPro" id="IPR005583">
    <property type="entry name" value="YaaA"/>
</dbReference>
<evidence type="ECO:0000256" key="1">
    <source>
        <dbReference type="HAMAP-Rule" id="MF_00652"/>
    </source>
</evidence>
<gene>
    <name evidence="2" type="primary">yaaA</name>
    <name evidence="2" type="ORF">G3569_11310</name>
</gene>
<dbReference type="Proteomes" id="UP000479132">
    <property type="component" value="Unassembled WGS sequence"/>
</dbReference>
<dbReference type="GO" id="GO:0033194">
    <property type="term" value="P:response to hydroperoxide"/>
    <property type="evidence" value="ECO:0007669"/>
    <property type="project" value="TreeGrafter"/>
</dbReference>
<dbReference type="RefSeq" id="WP_165269199.1">
    <property type="nucleotide sequence ID" value="NZ_JAALLS010000014.1"/>
</dbReference>
<comment type="similarity">
    <text evidence="1">Belongs to the UPF0246 family.</text>
</comment>
<keyword evidence="3" id="KW-1185">Reference proteome</keyword>
<dbReference type="AlphaFoldDB" id="A0A6M1T0D4"/>
<accession>A0A6M1T0D4</accession>
<name>A0A6M1T0D4_9BACT</name>
<dbReference type="PANTHER" id="PTHR30283">
    <property type="entry name" value="PEROXIDE STRESS RESPONSE PROTEIN YAAA"/>
    <property type="match status" value="1"/>
</dbReference>
<sequence length="251" mass="29085">MKIVMSPAKSLDYESELPTDKATQPRFLDEAETLNDELAQMSKDELKELMDISQNLADLNYERYQKFSPPFTKENARPCIYAFNGSAFKELDAYSIEHIDTMQNSLRILSGMYGILRPLDLMQPYRLEMGTKMQVNGHDRLYDFWDDSLTEALNDELDNDELFVNLASKEYFKALQPNDLKVDVISPKFKDFKNGKLKTIGFYSKKNRGTMARYLIENEVSSYDGLLGFNGNDYSYSEEHTEDKTEPVFVR</sequence>
<dbReference type="HAMAP" id="MF_00652">
    <property type="entry name" value="UPF0246"/>
    <property type="match status" value="1"/>
</dbReference>
<dbReference type="Pfam" id="PF03883">
    <property type="entry name" value="H2O2_YaaD"/>
    <property type="match status" value="1"/>
</dbReference>
<dbReference type="EMBL" id="JAALLS010000014">
    <property type="protein sequence ID" value="NGP88946.1"/>
    <property type="molecule type" value="Genomic_DNA"/>
</dbReference>
<comment type="caution">
    <text evidence="2">The sequence shown here is derived from an EMBL/GenBank/DDBJ whole genome shotgun (WGS) entry which is preliminary data.</text>
</comment>
<organism evidence="2 3">
    <name type="scientific">Fodinibius halophilus</name>
    <dbReference type="NCBI Taxonomy" id="1736908"/>
    <lineage>
        <taxon>Bacteria</taxon>
        <taxon>Pseudomonadati</taxon>
        <taxon>Balneolota</taxon>
        <taxon>Balneolia</taxon>
        <taxon>Balneolales</taxon>
        <taxon>Balneolaceae</taxon>
        <taxon>Fodinibius</taxon>
    </lineage>
</organism>
<protein>
    <recommendedName>
        <fullName evidence="1">UPF0246 protein G3569_11310</fullName>
    </recommendedName>
</protein>
<evidence type="ECO:0000313" key="2">
    <source>
        <dbReference type="EMBL" id="NGP88946.1"/>
    </source>
</evidence>
<evidence type="ECO:0000313" key="3">
    <source>
        <dbReference type="Proteomes" id="UP000479132"/>
    </source>
</evidence>